<feature type="domain" description="Dienelactone hydrolase" evidence="1">
    <location>
        <begin position="12"/>
        <end position="159"/>
    </location>
</feature>
<name>A0A0G4HN60_9ALVE</name>
<dbReference type="InterPro" id="IPR002925">
    <property type="entry name" value="Dienelactn_hydro"/>
</dbReference>
<dbReference type="EMBL" id="CDMZ01003281">
    <property type="protein sequence ID" value="CEM45789.1"/>
    <property type="molecule type" value="Genomic_DNA"/>
</dbReference>
<organism evidence="2">
    <name type="scientific">Chromera velia CCMP2878</name>
    <dbReference type="NCBI Taxonomy" id="1169474"/>
    <lineage>
        <taxon>Eukaryota</taxon>
        <taxon>Sar</taxon>
        <taxon>Alveolata</taxon>
        <taxon>Colpodellida</taxon>
        <taxon>Chromeraceae</taxon>
        <taxon>Chromera</taxon>
    </lineage>
</organism>
<dbReference type="PANTHER" id="PTHR46623">
    <property type="entry name" value="CARBOXYMETHYLENEBUTENOLIDASE-RELATED"/>
    <property type="match status" value="1"/>
</dbReference>
<dbReference type="InterPro" id="IPR029058">
    <property type="entry name" value="AB_hydrolase_fold"/>
</dbReference>
<sequence>MTNLDFPQAVEEIKQTAEFLKQEGATKIGVTGFCMGGALTIAAGVKCPDHFACAAPFYGVPPQEYFDYSTMKVPVQAHFGAEDKLEGFSDPATAKKLEEALKKAGCEHEVHLYDGVGHAFMNGMVPEWQEKKKALGFGDHVPAQVEMAWERLFGFLGKHLS</sequence>
<dbReference type="Gene3D" id="3.40.50.1820">
    <property type="entry name" value="alpha/beta hydrolase"/>
    <property type="match status" value="1"/>
</dbReference>
<dbReference type="GO" id="GO:0016787">
    <property type="term" value="F:hydrolase activity"/>
    <property type="evidence" value="ECO:0007669"/>
    <property type="project" value="InterPro"/>
</dbReference>
<dbReference type="InterPro" id="IPR051049">
    <property type="entry name" value="Dienelactone_hydrolase-like"/>
</dbReference>
<dbReference type="AlphaFoldDB" id="A0A0G4HN60"/>
<dbReference type="SUPFAM" id="SSF53474">
    <property type="entry name" value="alpha/beta-Hydrolases"/>
    <property type="match status" value="1"/>
</dbReference>
<reference evidence="2" key="1">
    <citation type="submission" date="2014-11" db="EMBL/GenBank/DDBJ databases">
        <authorList>
            <person name="Otto D Thomas"/>
            <person name="Naeem Raeece"/>
        </authorList>
    </citation>
    <scope>NUCLEOTIDE SEQUENCE</scope>
</reference>
<protein>
    <recommendedName>
        <fullName evidence="1">Dienelactone hydrolase domain-containing protein</fullName>
    </recommendedName>
</protein>
<proteinExistence type="predicted"/>
<dbReference type="PANTHER" id="PTHR46623:SF6">
    <property type="entry name" value="ALPHA_BETA-HYDROLASES SUPERFAMILY PROTEIN"/>
    <property type="match status" value="1"/>
</dbReference>
<accession>A0A0G4HN60</accession>
<gene>
    <name evidence="2" type="ORF">Cvel_29493</name>
</gene>
<evidence type="ECO:0000259" key="1">
    <source>
        <dbReference type="Pfam" id="PF01738"/>
    </source>
</evidence>
<evidence type="ECO:0000313" key="2">
    <source>
        <dbReference type="EMBL" id="CEM45789.1"/>
    </source>
</evidence>
<dbReference type="VEuPathDB" id="CryptoDB:Cvel_29493"/>
<dbReference type="Pfam" id="PF01738">
    <property type="entry name" value="DLH"/>
    <property type="match status" value="1"/>
</dbReference>